<accession>A0A9Y1BK75</accession>
<reference evidence="2" key="1">
    <citation type="journal article" date="2022" name="Nat. Microbiol.">
        <title>Unique mobile elements and scalable gene flow at the prokaryote-eukaryote boundary revealed by circularized Asgard archaea genomes.</title>
        <authorList>
            <person name="Wu F."/>
            <person name="Speth D.R."/>
            <person name="Philosof A."/>
            <person name="Cremiere A."/>
            <person name="Narayanan A."/>
            <person name="Barco R.A."/>
            <person name="Connon S.A."/>
            <person name="Amend J.P."/>
            <person name="Antoshechkin I.A."/>
            <person name="Orphan V.J."/>
        </authorList>
    </citation>
    <scope>NUCLEOTIDE SEQUENCE</scope>
    <source>
        <strain evidence="2">PM71</strain>
    </source>
</reference>
<dbReference type="NCBIfam" id="TIGR03605">
    <property type="entry name" value="antibiot_sagB"/>
    <property type="match status" value="1"/>
</dbReference>
<protein>
    <submittedName>
        <fullName evidence="2">SagB/ThcOx family dehydrogenase</fullName>
    </submittedName>
</protein>
<gene>
    <name evidence="2" type="ORF">K9W45_11085</name>
</gene>
<dbReference type="InterPro" id="IPR000415">
    <property type="entry name" value="Nitroreductase-like"/>
</dbReference>
<name>A0A9Y1BK75_9ARCH</name>
<evidence type="ECO:0000259" key="1">
    <source>
        <dbReference type="Pfam" id="PF00881"/>
    </source>
</evidence>
<dbReference type="InterPro" id="IPR052544">
    <property type="entry name" value="Bacteriocin_Proc_Enz"/>
</dbReference>
<dbReference type="AlphaFoldDB" id="A0A9Y1BK75"/>
<dbReference type="Proteomes" id="UP001201020">
    <property type="component" value="Chromosome"/>
</dbReference>
<feature type="domain" description="Nitroreductase" evidence="1">
    <location>
        <begin position="73"/>
        <end position="257"/>
    </location>
</feature>
<dbReference type="EMBL" id="CP084166">
    <property type="protein sequence ID" value="UJG40372.1"/>
    <property type="molecule type" value="Genomic_DNA"/>
</dbReference>
<dbReference type="PANTHER" id="PTHR43745:SF2">
    <property type="entry name" value="NITROREDUCTASE MJ1384-RELATED"/>
    <property type="match status" value="1"/>
</dbReference>
<dbReference type="PANTHER" id="PTHR43745">
    <property type="entry name" value="NITROREDUCTASE MJ1384-RELATED"/>
    <property type="match status" value="1"/>
</dbReference>
<evidence type="ECO:0000313" key="2">
    <source>
        <dbReference type="EMBL" id="UJG40372.1"/>
    </source>
</evidence>
<sequence>MSFDRKTILKHRRILKVFDEDIEKFPEGFQTDQQKGVPNPPLEKPYPKDGKIIDLVQIENITLGKNYSLIDLLKKRKSHRSYTDEPLSIEELSYLLWATQGVLELTKHHGAGTRRVVPSGGMRHPYETYLIINRVDGLTPGIYRYLPIEHRLLFIKEKTEINENKLNKLVGQKFILKGAIIFLWAAIPYRMEWRYSITSTKVIAIEAGHICQNLYLACESIDIGACAIAAYNQQVADELLELDGEDEFVVYLAPVGKIKKN</sequence>
<dbReference type="InterPro" id="IPR020051">
    <property type="entry name" value="SagB-type_dehydrogenase"/>
</dbReference>
<dbReference type="GO" id="GO:0016491">
    <property type="term" value="F:oxidoreductase activity"/>
    <property type="evidence" value="ECO:0007669"/>
    <property type="project" value="InterPro"/>
</dbReference>
<dbReference type="SUPFAM" id="SSF55469">
    <property type="entry name" value="FMN-dependent nitroreductase-like"/>
    <property type="match status" value="1"/>
</dbReference>
<dbReference type="InterPro" id="IPR029479">
    <property type="entry name" value="Nitroreductase"/>
</dbReference>
<organism evidence="2">
    <name type="scientific">Candidatus Heimdallarchaeum aukensis</name>
    <dbReference type="NCBI Taxonomy" id="2876573"/>
    <lineage>
        <taxon>Archaea</taxon>
        <taxon>Promethearchaeati</taxon>
        <taxon>Candidatus Heimdallarchaeota</taxon>
        <taxon>Candidatus Heimdallarchaeia (ex Rinke et al. 2021) (nom. nud.)</taxon>
        <taxon>Candidatus Heimdallarchaeales</taxon>
        <taxon>Candidatus Heimdallarchaeaceae</taxon>
        <taxon>Candidatus Heimdallarchaeum</taxon>
    </lineage>
</organism>
<dbReference type="CDD" id="cd02142">
    <property type="entry name" value="McbC_SagB-like_oxidoreductase"/>
    <property type="match status" value="1"/>
</dbReference>
<dbReference type="Gene3D" id="3.40.109.10">
    <property type="entry name" value="NADH Oxidase"/>
    <property type="match status" value="1"/>
</dbReference>
<dbReference type="Pfam" id="PF00881">
    <property type="entry name" value="Nitroreductase"/>
    <property type="match status" value="1"/>
</dbReference>
<proteinExistence type="predicted"/>